<dbReference type="AlphaFoldDB" id="A0A1U7HZY7"/>
<feature type="domain" description="Peptidase S1" evidence="2">
    <location>
        <begin position="159"/>
        <end position="371"/>
    </location>
</feature>
<dbReference type="InterPro" id="IPR009003">
    <property type="entry name" value="Peptidase_S1_PA"/>
</dbReference>
<dbReference type="PROSITE" id="PS00134">
    <property type="entry name" value="TRYPSIN_HIS"/>
    <property type="match status" value="1"/>
</dbReference>
<dbReference type="Gene3D" id="2.40.10.10">
    <property type="entry name" value="Trypsin-like serine proteases"/>
    <property type="match status" value="2"/>
</dbReference>
<dbReference type="EMBL" id="MRCC01000001">
    <property type="protein sequence ID" value="OKH29193.1"/>
    <property type="molecule type" value="Genomic_DNA"/>
</dbReference>
<protein>
    <recommendedName>
        <fullName evidence="2">Peptidase S1 domain-containing protein</fullName>
    </recommendedName>
</protein>
<keyword evidence="1" id="KW-0732">Signal</keyword>
<sequence>MNNMHISITQSLTIASTGLLLSLLSSYGSEALAQNRDVAVVVVGQQQPLSPTAIKNSLPHRNSLAPLYLPNLTPSSQAEINQSGVTPGVATPGKVSNQGNRMNGEFSTNSVDNSIIPQAFGSISVPYTSKRVSHLPTSAVGAGSNAYLSATYPYRTMGRLTFNIGSRTTHCSATLIRRSVIVTAAHCIQDFGTGTSLFSGFTFTPASYNGSAPYGSWAWESLVRPASWANGTDTGSGTARNNDLAVIALRKNSQGQFIGDITGYLTYGWNNYSFVSSSRTGNLSVAALTTTGYPALSDSGRIMQRSDGPSYLTTVSGAKQIYQGSNFTGGASGGAWLANFGYQDPAFSGGANAGNASTANVIVGVTSWGSIDPNSPKDNYSSQFAQNTQYPSSSYGTFGAGNIGSLLNTLCSSRPSGSSQTFQQLGYCT</sequence>
<reference evidence="3 4" key="1">
    <citation type="submission" date="2016-11" db="EMBL/GenBank/DDBJ databases">
        <title>Draft Genome Sequences of Nine Cyanobacterial Strains from Diverse Habitats.</title>
        <authorList>
            <person name="Zhu T."/>
            <person name="Hou S."/>
            <person name="Lu X."/>
            <person name="Hess W.R."/>
        </authorList>
    </citation>
    <scope>NUCLEOTIDE SEQUENCE [LARGE SCALE GENOMIC DNA]</scope>
    <source>
        <strain evidence="3 4">5.2 s.c.1</strain>
    </source>
</reference>
<comment type="caution">
    <text evidence="3">The sequence shown here is derived from an EMBL/GenBank/DDBJ whole genome shotgun (WGS) entry which is preliminary data.</text>
</comment>
<dbReference type="SUPFAM" id="SSF50494">
    <property type="entry name" value="Trypsin-like serine proteases"/>
    <property type="match status" value="1"/>
</dbReference>
<dbReference type="Pfam" id="PF00089">
    <property type="entry name" value="Trypsin"/>
    <property type="match status" value="1"/>
</dbReference>
<dbReference type="RefSeq" id="WP_073547679.1">
    <property type="nucleotide sequence ID" value="NZ_CAWMVK010000001.1"/>
</dbReference>
<organism evidence="3 4">
    <name type="scientific">Chroogloeocystis siderophila 5.2 s.c.1</name>
    <dbReference type="NCBI Taxonomy" id="247279"/>
    <lineage>
        <taxon>Bacteria</taxon>
        <taxon>Bacillati</taxon>
        <taxon>Cyanobacteriota</taxon>
        <taxon>Cyanophyceae</taxon>
        <taxon>Oscillatoriophycideae</taxon>
        <taxon>Chroococcales</taxon>
        <taxon>Chroococcaceae</taxon>
        <taxon>Chroogloeocystis</taxon>
    </lineage>
</organism>
<dbReference type="GO" id="GO:0006508">
    <property type="term" value="P:proteolysis"/>
    <property type="evidence" value="ECO:0007669"/>
    <property type="project" value="InterPro"/>
</dbReference>
<dbReference type="OrthoDB" id="513782at2"/>
<evidence type="ECO:0000256" key="1">
    <source>
        <dbReference type="ARBA" id="ARBA00022729"/>
    </source>
</evidence>
<dbReference type="InterPro" id="IPR043504">
    <property type="entry name" value="Peptidase_S1_PA_chymotrypsin"/>
</dbReference>
<gene>
    <name evidence="3" type="ORF">NIES1031_00940</name>
</gene>
<dbReference type="PANTHER" id="PTHR15462">
    <property type="entry name" value="SERINE PROTEASE"/>
    <property type="match status" value="1"/>
</dbReference>
<dbReference type="PANTHER" id="PTHR15462:SF19">
    <property type="entry name" value="PEPTIDASE S1 DOMAIN-CONTAINING PROTEIN"/>
    <property type="match status" value="1"/>
</dbReference>
<dbReference type="STRING" id="247279.NIES1031_00940"/>
<keyword evidence="4" id="KW-1185">Reference proteome</keyword>
<dbReference type="Proteomes" id="UP000185984">
    <property type="component" value="Unassembled WGS sequence"/>
</dbReference>
<accession>A0A1U7HZY7</accession>
<dbReference type="InterPro" id="IPR050966">
    <property type="entry name" value="Glutamyl_endopeptidase"/>
</dbReference>
<dbReference type="InterPro" id="IPR001254">
    <property type="entry name" value="Trypsin_dom"/>
</dbReference>
<dbReference type="InterPro" id="IPR018114">
    <property type="entry name" value="TRYPSIN_HIS"/>
</dbReference>
<evidence type="ECO:0000313" key="3">
    <source>
        <dbReference type="EMBL" id="OKH29193.1"/>
    </source>
</evidence>
<evidence type="ECO:0000259" key="2">
    <source>
        <dbReference type="Pfam" id="PF00089"/>
    </source>
</evidence>
<dbReference type="GO" id="GO:0004252">
    <property type="term" value="F:serine-type endopeptidase activity"/>
    <property type="evidence" value="ECO:0007669"/>
    <property type="project" value="InterPro"/>
</dbReference>
<name>A0A1U7HZY7_9CHRO</name>
<evidence type="ECO:0000313" key="4">
    <source>
        <dbReference type="Proteomes" id="UP000185984"/>
    </source>
</evidence>
<proteinExistence type="predicted"/>